<sequence length="221" mass="24428">MSLLDKAYNNHLNFIVALDGPSASGKGHIGSLIAEEFSLTYVSSSIMYRGLAYICLQEKIAVNDETRIIELSQNTDIISRTKGVDLNVEIIGEFASKISVLSQVRQNLGFYLKKLIKTTPRIIMEGRDIGTVVAPNADLKIFITASAEVRAIRRYKQLLMAGKDCILSDVLDLLRSRDERDISREVAPLVPATDACIIDTTNLTTDQVVQKIKDIVSKSLL</sequence>
<dbReference type="EC" id="2.7.4.25" evidence="8"/>
<dbReference type="GO" id="GO:0016301">
    <property type="term" value="F:kinase activity"/>
    <property type="evidence" value="ECO:0007669"/>
    <property type="project" value="UniProtKB-KW"/>
</dbReference>
<evidence type="ECO:0000256" key="1">
    <source>
        <dbReference type="ARBA" id="ARBA00009427"/>
    </source>
</evidence>
<dbReference type="EMBL" id="JARJFB010000003">
    <property type="protein sequence ID" value="MEA0970140.1"/>
    <property type="molecule type" value="Genomic_DNA"/>
</dbReference>
<dbReference type="CDD" id="cd02020">
    <property type="entry name" value="CMPK"/>
    <property type="match status" value="1"/>
</dbReference>
<evidence type="ECO:0000256" key="3">
    <source>
        <dbReference type="ARBA" id="ARBA00022741"/>
    </source>
</evidence>
<evidence type="ECO:0000256" key="8">
    <source>
        <dbReference type="HAMAP-Rule" id="MF_00238"/>
    </source>
</evidence>
<name>A0ABU5NAE2_9RICK</name>
<evidence type="ECO:0000313" key="11">
    <source>
        <dbReference type="Proteomes" id="UP001291687"/>
    </source>
</evidence>
<evidence type="ECO:0000256" key="4">
    <source>
        <dbReference type="ARBA" id="ARBA00022777"/>
    </source>
</evidence>
<protein>
    <recommendedName>
        <fullName evidence="8">Cytidylate kinase</fullName>
        <shortName evidence="8">CK</shortName>
        <ecNumber evidence="8">2.7.4.25</ecNumber>
    </recommendedName>
    <alternativeName>
        <fullName evidence="8">Cytidine monophosphate kinase</fullName>
        <shortName evidence="8">CMP kinase</shortName>
    </alternativeName>
</protein>
<gene>
    <name evidence="8" type="primary">cmk</name>
    <name evidence="10" type="ORF">Megvenef_00090</name>
</gene>
<comment type="subcellular location">
    <subcellularLocation>
        <location evidence="8">Cytoplasm</location>
    </subcellularLocation>
</comment>
<keyword evidence="5 8" id="KW-0067">ATP-binding</keyword>
<feature type="domain" description="Cytidylate kinase" evidence="9">
    <location>
        <begin position="16"/>
        <end position="216"/>
    </location>
</feature>
<dbReference type="InterPro" id="IPR027417">
    <property type="entry name" value="P-loop_NTPase"/>
</dbReference>
<dbReference type="HAMAP" id="MF_00238">
    <property type="entry name" value="Cytidyl_kinase_type1"/>
    <property type="match status" value="1"/>
</dbReference>
<evidence type="ECO:0000259" key="9">
    <source>
        <dbReference type="Pfam" id="PF02224"/>
    </source>
</evidence>
<keyword evidence="3 8" id="KW-0547">Nucleotide-binding</keyword>
<keyword evidence="11" id="KW-1185">Reference proteome</keyword>
<dbReference type="InterPro" id="IPR003136">
    <property type="entry name" value="Cytidylate_kin"/>
</dbReference>
<keyword evidence="2 8" id="KW-0808">Transferase</keyword>
<proteinExistence type="inferred from homology"/>
<comment type="similarity">
    <text evidence="1 8">Belongs to the cytidylate kinase family. Type 1 subfamily.</text>
</comment>
<evidence type="ECO:0000313" key="10">
    <source>
        <dbReference type="EMBL" id="MEA0970140.1"/>
    </source>
</evidence>
<reference evidence="10 11" key="1">
    <citation type="submission" date="2023-03" db="EMBL/GenBank/DDBJ databases">
        <title>Host association and intracellularity evolved multiple times independently in the Rickettsiales.</title>
        <authorList>
            <person name="Castelli M."/>
            <person name="Nardi T."/>
            <person name="Gammuto L."/>
            <person name="Bellinzona G."/>
            <person name="Sabaneyeva E."/>
            <person name="Potekhin A."/>
            <person name="Serra V."/>
            <person name="Petroni G."/>
            <person name="Sassera D."/>
        </authorList>
    </citation>
    <scope>NUCLEOTIDE SEQUENCE [LARGE SCALE GENOMIC DNA]</scope>
    <source>
        <strain evidence="10 11">Sr 2-6</strain>
    </source>
</reference>
<dbReference type="InterPro" id="IPR011994">
    <property type="entry name" value="Cytidylate_kinase_dom"/>
</dbReference>
<comment type="caution">
    <text evidence="8">Lacks conserved residue(s) required for the propagation of feature annotation.</text>
</comment>
<evidence type="ECO:0000256" key="7">
    <source>
        <dbReference type="ARBA" id="ARBA00048478"/>
    </source>
</evidence>
<dbReference type="Gene3D" id="3.40.50.300">
    <property type="entry name" value="P-loop containing nucleotide triphosphate hydrolases"/>
    <property type="match status" value="1"/>
</dbReference>
<dbReference type="NCBIfam" id="TIGR00017">
    <property type="entry name" value="cmk"/>
    <property type="match status" value="1"/>
</dbReference>
<evidence type="ECO:0000256" key="2">
    <source>
        <dbReference type="ARBA" id="ARBA00022679"/>
    </source>
</evidence>
<evidence type="ECO:0000256" key="5">
    <source>
        <dbReference type="ARBA" id="ARBA00022840"/>
    </source>
</evidence>
<keyword evidence="8" id="KW-0963">Cytoplasm</keyword>
<accession>A0ABU5NAE2</accession>
<evidence type="ECO:0000256" key="6">
    <source>
        <dbReference type="ARBA" id="ARBA00047615"/>
    </source>
</evidence>
<comment type="catalytic activity">
    <reaction evidence="7 8">
        <text>CMP + ATP = CDP + ADP</text>
        <dbReference type="Rhea" id="RHEA:11600"/>
        <dbReference type="ChEBI" id="CHEBI:30616"/>
        <dbReference type="ChEBI" id="CHEBI:58069"/>
        <dbReference type="ChEBI" id="CHEBI:60377"/>
        <dbReference type="ChEBI" id="CHEBI:456216"/>
        <dbReference type="EC" id="2.7.4.25"/>
    </reaction>
</comment>
<dbReference type="SUPFAM" id="SSF52540">
    <property type="entry name" value="P-loop containing nucleoside triphosphate hydrolases"/>
    <property type="match status" value="1"/>
</dbReference>
<comment type="catalytic activity">
    <reaction evidence="6 8">
        <text>dCMP + ATP = dCDP + ADP</text>
        <dbReference type="Rhea" id="RHEA:25094"/>
        <dbReference type="ChEBI" id="CHEBI:30616"/>
        <dbReference type="ChEBI" id="CHEBI:57566"/>
        <dbReference type="ChEBI" id="CHEBI:58593"/>
        <dbReference type="ChEBI" id="CHEBI:456216"/>
        <dbReference type="EC" id="2.7.4.25"/>
    </reaction>
</comment>
<keyword evidence="4 8" id="KW-0418">Kinase</keyword>
<comment type="caution">
    <text evidence="10">The sequence shown here is derived from an EMBL/GenBank/DDBJ whole genome shotgun (WGS) entry which is preliminary data.</text>
</comment>
<organism evidence="10 11">
    <name type="scientific">Candidatus Megaera venefica</name>
    <dbReference type="NCBI Taxonomy" id="2055910"/>
    <lineage>
        <taxon>Bacteria</taxon>
        <taxon>Pseudomonadati</taxon>
        <taxon>Pseudomonadota</taxon>
        <taxon>Alphaproteobacteria</taxon>
        <taxon>Rickettsiales</taxon>
        <taxon>Rickettsiaceae</taxon>
        <taxon>Candidatus Megaera</taxon>
    </lineage>
</organism>
<dbReference type="Proteomes" id="UP001291687">
    <property type="component" value="Unassembled WGS sequence"/>
</dbReference>
<dbReference type="Pfam" id="PF02224">
    <property type="entry name" value="Cytidylate_kin"/>
    <property type="match status" value="1"/>
</dbReference>